<evidence type="ECO:0000313" key="4">
    <source>
        <dbReference type="Proteomes" id="UP000886653"/>
    </source>
</evidence>
<comment type="caution">
    <text evidence="3">The sequence shown here is derived from an EMBL/GenBank/DDBJ whole genome shotgun (WGS) entry which is preliminary data.</text>
</comment>
<name>A0A9P6TG96_9BASI</name>
<proteinExistence type="predicted"/>
<dbReference type="PANTHER" id="PTHR34391">
    <property type="entry name" value="UPF0658 GOLGI APPARATUS MEMBRANE PROTEIN C1952.10C-RELATED"/>
    <property type="match status" value="1"/>
</dbReference>
<feature type="compositionally biased region" description="Basic and acidic residues" evidence="1">
    <location>
        <begin position="24"/>
        <end position="36"/>
    </location>
</feature>
<sequence>MSHSNDLRSNSMTISPIQTIDPTKSIKPELENHQDSSDSSPSPSIPPTHKASSFSLSYVQSAFLAVLVIQSIVVISILATTVSKIGDEIQLTTPQLTSVSTYLVIFIIANVFSILMTIDSLLNKNVVQLMSLCLFNVLMAAYGAVLPRQIKRALQNPGGAVSWNGAREGTSCNMYVSCYGVQYLYGDIQGRIVAIPVVTGLCSCLLGYLTFLIYKEFGWDIFKQIGADLRLKKILQQKYVFFMLQKFNMFFFIGFSIQFLMLSSAMTSVERALTIAALPASLAIIILAGLAVRNEIKWMISVYAIVWLGAMAYFVYKLVRIFQEPAYASAVRSLSLFSVITIILLFATGITVGLCYQNFGHGVKNTGMTSPWLAFMKPSSTHKASPLVETRMALD</sequence>
<feature type="transmembrane region" description="Helical" evidence="2">
    <location>
        <begin position="192"/>
        <end position="214"/>
    </location>
</feature>
<keyword evidence="4" id="KW-1185">Reference proteome</keyword>
<feature type="transmembrane region" description="Helical" evidence="2">
    <location>
        <begin position="58"/>
        <end position="79"/>
    </location>
</feature>
<dbReference type="EMBL" id="MU167212">
    <property type="protein sequence ID" value="KAG0151536.1"/>
    <property type="molecule type" value="Genomic_DNA"/>
</dbReference>
<feature type="transmembrane region" description="Helical" evidence="2">
    <location>
        <begin position="239"/>
        <end position="260"/>
    </location>
</feature>
<evidence type="ECO:0000256" key="1">
    <source>
        <dbReference type="SAM" id="MobiDB-lite"/>
    </source>
</evidence>
<keyword evidence="2" id="KW-0472">Membrane</keyword>
<dbReference type="Proteomes" id="UP000886653">
    <property type="component" value="Unassembled WGS sequence"/>
</dbReference>
<dbReference type="PANTHER" id="PTHR34391:SF2">
    <property type="entry name" value="TRP C-TERMINAL DOMAIN-CONTAINING PROTEIN"/>
    <property type="match status" value="1"/>
</dbReference>
<organism evidence="3 4">
    <name type="scientific">Cronartium quercuum f. sp. fusiforme G11</name>
    <dbReference type="NCBI Taxonomy" id="708437"/>
    <lineage>
        <taxon>Eukaryota</taxon>
        <taxon>Fungi</taxon>
        <taxon>Dikarya</taxon>
        <taxon>Basidiomycota</taxon>
        <taxon>Pucciniomycotina</taxon>
        <taxon>Pucciniomycetes</taxon>
        <taxon>Pucciniales</taxon>
        <taxon>Coleosporiaceae</taxon>
        <taxon>Cronartium</taxon>
    </lineage>
</organism>
<feature type="transmembrane region" description="Helical" evidence="2">
    <location>
        <begin position="125"/>
        <end position="145"/>
    </location>
</feature>
<feature type="transmembrane region" description="Helical" evidence="2">
    <location>
        <begin position="336"/>
        <end position="356"/>
    </location>
</feature>
<feature type="transmembrane region" description="Helical" evidence="2">
    <location>
        <begin position="99"/>
        <end position="118"/>
    </location>
</feature>
<dbReference type="OrthoDB" id="2448307at2759"/>
<reference evidence="3" key="1">
    <citation type="submission" date="2013-11" db="EMBL/GenBank/DDBJ databases">
        <title>Genome sequence of the fusiform rust pathogen reveals effectors for host alternation and coevolution with pine.</title>
        <authorList>
            <consortium name="DOE Joint Genome Institute"/>
            <person name="Smith K."/>
            <person name="Pendleton A."/>
            <person name="Kubisiak T."/>
            <person name="Anderson C."/>
            <person name="Salamov A."/>
            <person name="Aerts A."/>
            <person name="Riley R."/>
            <person name="Clum A."/>
            <person name="Lindquist E."/>
            <person name="Ence D."/>
            <person name="Campbell M."/>
            <person name="Kronenberg Z."/>
            <person name="Feau N."/>
            <person name="Dhillon B."/>
            <person name="Hamelin R."/>
            <person name="Burleigh J."/>
            <person name="Smith J."/>
            <person name="Yandell M."/>
            <person name="Nelson C."/>
            <person name="Grigoriev I."/>
            <person name="Davis J."/>
        </authorList>
    </citation>
    <scope>NUCLEOTIDE SEQUENCE</scope>
    <source>
        <strain evidence="3">G11</strain>
    </source>
</reference>
<dbReference type="InterPro" id="IPR040410">
    <property type="entry name" value="UPF0658_Golgi"/>
</dbReference>
<keyword evidence="2" id="KW-0812">Transmembrane</keyword>
<feature type="transmembrane region" description="Helical" evidence="2">
    <location>
        <begin position="298"/>
        <end position="316"/>
    </location>
</feature>
<accession>A0A9P6TG96</accession>
<keyword evidence="2" id="KW-1133">Transmembrane helix</keyword>
<feature type="compositionally biased region" description="Polar residues" evidence="1">
    <location>
        <begin position="1"/>
        <end position="22"/>
    </location>
</feature>
<gene>
    <name evidence="3" type="ORF">CROQUDRAFT_650943</name>
</gene>
<protein>
    <submittedName>
        <fullName evidence="3">Uncharacterized protein</fullName>
    </submittedName>
</protein>
<feature type="transmembrane region" description="Helical" evidence="2">
    <location>
        <begin position="272"/>
        <end position="291"/>
    </location>
</feature>
<dbReference type="GO" id="GO:0005794">
    <property type="term" value="C:Golgi apparatus"/>
    <property type="evidence" value="ECO:0007669"/>
    <property type="project" value="TreeGrafter"/>
</dbReference>
<evidence type="ECO:0000256" key="2">
    <source>
        <dbReference type="SAM" id="Phobius"/>
    </source>
</evidence>
<dbReference type="AlphaFoldDB" id="A0A9P6TG96"/>
<feature type="region of interest" description="Disordered" evidence="1">
    <location>
        <begin position="1"/>
        <end position="48"/>
    </location>
</feature>
<evidence type="ECO:0000313" key="3">
    <source>
        <dbReference type="EMBL" id="KAG0151536.1"/>
    </source>
</evidence>